<evidence type="ECO:0000256" key="7">
    <source>
        <dbReference type="ARBA" id="ARBA00022840"/>
    </source>
</evidence>
<keyword evidence="10" id="KW-0175">Coiled coil</keyword>
<dbReference type="GO" id="GO:0003723">
    <property type="term" value="F:RNA binding"/>
    <property type="evidence" value="ECO:0007669"/>
    <property type="project" value="InterPro"/>
</dbReference>
<dbReference type="Gene3D" id="1.10.1410.10">
    <property type="match status" value="1"/>
</dbReference>
<sequence>MNPCRLIPIFLTLILLPLTQASDPCEEPCVNNHHLKEECRGVYTDYKQSAQHFYKIFYGLNEEESKRNQLAIDVILWQDYMVDAINSNKEWIANSTTRKMRLWTIEIWKLAQDQLDIPYCYSFDKNKSLAALTRVHSNFPVFFLRMIQTMELKKRSKKYKSLDKSSYMMNLQYEWKNIMDDLASKIFDLDNYDEFINAFKKDRYNCFIKLFMSGKLDVNFRIRFIKDLQTQNNNLLKTFIDVFGKHTLDKFNVYINVSRLHKNKEDENLNISKEIKNERTKDVMIEVEDIMKEINATGNININDKPNNKANISKNTGLSKKQRNKRNKKAKTIKQNNIEDDKQNQEIVEEINDEDLNGKLDEKDSNELNKDNYIDEDIEEENWKINKKDEKKMRKEEIKKIRKEENLRKLKIKEKDDIKSLVALNNSSKMNLKYYLNNKDMAIKNILDKERIKDLDEENNEDTKLKVERNQDLVREMIQDMKEERNENLGDEKNEILEEEKVEYLEVKNVGLEDKRELNEAIKHLIRPDDQNLLSKNQNKEKIELAQTNVNEVMITENKNHEDEKEKADIIDKKEENILKKKEREDNELVPVNEVITRGNPKDIKSFPKFTPFHPKMFLEEKLLFETYEKFIGGKGDPKKIIPALEIGVIIDEIKRRLIYIKRYKQNRIDTEVNCEENKNSTRIFFGTQIYEQNSQKCQNKYSLEDNFNKLLGNNDNIINDFEKFEVLKNKLHLKLKELLINQINSSTSVNNNIHYDINYAVSIIRRWASFSKCYYIKLLLTELPYFYVQKLHAANALMNQINSSTSVNNNIHYDINYAVSIIRRWASFSKCYYIKLLLTGSQLLKTDISDSDVDAIVVLTKKENDGCKINKLIQFYGNPNNDLCKYSHGNLECNDYSLYCYLCKTYKIHNLRKNIHTRNRIIEFSINKTQFDISFVIIEQKMDSNLVPIINLNKKQVEEIIEEFVQKVEILNENKGLPENGEKIKEIKSQIYSLASYNSNKIMQQMVNVNDNMNKFQFIAKALKRWAKNHFIYNGQFGFFNGASLNVLVIKLVVLYFDSSIIYLLEKFFQTYSEWDWDYHVKLDELTQNSISWSVEDEIRAKNDFLLKYVARSAEEKIYLQRHFNILMVVLMPGYPEQNSNNLIMNAKNMNGGYEEFINFWKNWLDGTKFLKKYNHFLLILCFVSKNDLKEAENYCRFVESRIRLELIFSIELNQREIKYTHSTDREKCVPNEIKRKYGEYYIQHWWVGIETYNEVTHLELNKNYEESNILTKFVDKIKEKTPNILARTGGSLELFYYNLEEINKIMNEC</sequence>
<feature type="domain" description="Poly(A) polymerase central" evidence="13">
    <location>
        <begin position="1017"/>
        <end position="1142"/>
    </location>
</feature>
<protein>
    <recommendedName>
        <fullName evidence="3">polynucleotide adenylyltransferase</fullName>
        <ecNumber evidence="3">2.7.7.19</ecNumber>
    </recommendedName>
</protein>
<dbReference type="EC" id="2.7.7.19" evidence="3"/>
<evidence type="ECO:0000313" key="14">
    <source>
        <dbReference type="Proteomes" id="UP000887560"/>
    </source>
</evidence>
<comment type="subcellular location">
    <subcellularLocation>
        <location evidence="1">Nucleus</location>
    </subcellularLocation>
</comment>
<feature type="compositionally biased region" description="Basic residues" evidence="11">
    <location>
        <begin position="320"/>
        <end position="332"/>
    </location>
</feature>
<keyword evidence="4" id="KW-0507">mRNA processing</keyword>
<dbReference type="InterPro" id="IPR011068">
    <property type="entry name" value="NuclTrfase_I-like_C"/>
</dbReference>
<feature type="compositionally biased region" description="Polar residues" evidence="11">
    <location>
        <begin position="299"/>
        <end position="319"/>
    </location>
</feature>
<evidence type="ECO:0000256" key="11">
    <source>
        <dbReference type="SAM" id="MobiDB-lite"/>
    </source>
</evidence>
<name>A0A915P9M1_9BILA</name>
<evidence type="ECO:0000259" key="13">
    <source>
        <dbReference type="Pfam" id="PF04928"/>
    </source>
</evidence>
<accession>A0A915P9M1</accession>
<dbReference type="InterPro" id="IPR043519">
    <property type="entry name" value="NT_sf"/>
</dbReference>
<comment type="similarity">
    <text evidence="2">Belongs to the poly(A) polymerase family.</text>
</comment>
<feature type="coiled-coil region" evidence="10">
    <location>
        <begin position="467"/>
        <end position="499"/>
    </location>
</feature>
<evidence type="ECO:0000256" key="2">
    <source>
        <dbReference type="ARBA" id="ARBA00010912"/>
    </source>
</evidence>
<evidence type="ECO:0000256" key="6">
    <source>
        <dbReference type="ARBA" id="ARBA00022741"/>
    </source>
</evidence>
<feature type="coiled-coil region" evidence="10">
    <location>
        <begin position="386"/>
        <end position="413"/>
    </location>
</feature>
<evidence type="ECO:0000256" key="9">
    <source>
        <dbReference type="ARBA" id="ARBA00048830"/>
    </source>
</evidence>
<evidence type="ECO:0000256" key="8">
    <source>
        <dbReference type="ARBA" id="ARBA00023242"/>
    </source>
</evidence>
<dbReference type="GO" id="GO:0006397">
    <property type="term" value="P:mRNA processing"/>
    <property type="evidence" value="ECO:0007669"/>
    <property type="project" value="UniProtKB-KW"/>
</dbReference>
<dbReference type="PANTHER" id="PTHR10682">
    <property type="entry name" value="POLY A POLYMERASE"/>
    <property type="match status" value="1"/>
</dbReference>
<keyword evidence="7" id="KW-0067">ATP-binding</keyword>
<dbReference type="SUPFAM" id="SSF55003">
    <property type="entry name" value="PAP/Archaeal CCA-adding enzyme, C-terminal domain"/>
    <property type="match status" value="1"/>
</dbReference>
<feature type="chain" id="PRO_5037955327" description="polynucleotide adenylyltransferase" evidence="12">
    <location>
        <begin position="22"/>
        <end position="1311"/>
    </location>
</feature>
<keyword evidence="12" id="KW-0732">Signal</keyword>
<dbReference type="GO" id="GO:0005524">
    <property type="term" value="F:ATP binding"/>
    <property type="evidence" value="ECO:0007669"/>
    <property type="project" value="UniProtKB-KW"/>
</dbReference>
<proteinExistence type="inferred from homology"/>
<dbReference type="Pfam" id="PF04928">
    <property type="entry name" value="PAP_central"/>
    <property type="match status" value="1"/>
</dbReference>
<comment type="catalytic activity">
    <reaction evidence="9">
        <text>RNA(n) + ATP = RNA(n)-3'-adenine ribonucleotide + diphosphate</text>
        <dbReference type="Rhea" id="RHEA:11332"/>
        <dbReference type="Rhea" id="RHEA-COMP:14527"/>
        <dbReference type="Rhea" id="RHEA-COMP:17347"/>
        <dbReference type="ChEBI" id="CHEBI:30616"/>
        <dbReference type="ChEBI" id="CHEBI:33019"/>
        <dbReference type="ChEBI" id="CHEBI:140395"/>
        <dbReference type="ChEBI" id="CHEBI:173115"/>
        <dbReference type="EC" id="2.7.7.19"/>
    </reaction>
</comment>
<dbReference type="WBParaSite" id="scf7180000424759.g13938">
    <property type="protein sequence ID" value="scf7180000424759.g13938"/>
    <property type="gene ID" value="scf7180000424759.g13938"/>
</dbReference>
<evidence type="ECO:0000313" key="15">
    <source>
        <dbReference type="WBParaSite" id="scf7180000424759.g13938"/>
    </source>
</evidence>
<dbReference type="Gene3D" id="3.30.460.10">
    <property type="entry name" value="Beta Polymerase, domain 2"/>
    <property type="match status" value="1"/>
</dbReference>
<dbReference type="Proteomes" id="UP000887560">
    <property type="component" value="Unplaced"/>
</dbReference>
<dbReference type="Gene3D" id="3.30.70.590">
    <property type="entry name" value="Poly(A) polymerase predicted RNA binding domain"/>
    <property type="match status" value="1"/>
</dbReference>
<dbReference type="InterPro" id="IPR007012">
    <property type="entry name" value="PolA_pol_cen_dom"/>
</dbReference>
<keyword evidence="14" id="KW-1185">Reference proteome</keyword>
<reference evidence="15" key="1">
    <citation type="submission" date="2022-11" db="UniProtKB">
        <authorList>
            <consortium name="WormBaseParasite"/>
        </authorList>
    </citation>
    <scope>IDENTIFICATION</scope>
</reference>
<organism evidence="14 15">
    <name type="scientific">Meloidogyne floridensis</name>
    <dbReference type="NCBI Taxonomy" id="298350"/>
    <lineage>
        <taxon>Eukaryota</taxon>
        <taxon>Metazoa</taxon>
        <taxon>Ecdysozoa</taxon>
        <taxon>Nematoda</taxon>
        <taxon>Chromadorea</taxon>
        <taxon>Rhabditida</taxon>
        <taxon>Tylenchina</taxon>
        <taxon>Tylenchomorpha</taxon>
        <taxon>Tylenchoidea</taxon>
        <taxon>Meloidogynidae</taxon>
        <taxon>Meloidogyninae</taxon>
        <taxon>Meloidogyne</taxon>
    </lineage>
</organism>
<dbReference type="GO" id="GO:0031123">
    <property type="term" value="P:RNA 3'-end processing"/>
    <property type="evidence" value="ECO:0007669"/>
    <property type="project" value="InterPro"/>
</dbReference>
<evidence type="ECO:0000256" key="1">
    <source>
        <dbReference type="ARBA" id="ARBA00004123"/>
    </source>
</evidence>
<dbReference type="GO" id="GO:1990817">
    <property type="term" value="F:poly(A) RNA polymerase activity"/>
    <property type="evidence" value="ECO:0007669"/>
    <property type="project" value="UniProtKB-EC"/>
</dbReference>
<keyword evidence="8" id="KW-0539">Nucleus</keyword>
<dbReference type="GO" id="GO:0005634">
    <property type="term" value="C:nucleus"/>
    <property type="evidence" value="ECO:0007669"/>
    <property type="project" value="UniProtKB-SubCell"/>
</dbReference>
<dbReference type="SUPFAM" id="SSF81631">
    <property type="entry name" value="PAP/OAS1 substrate-binding domain"/>
    <property type="match status" value="1"/>
</dbReference>
<keyword evidence="5" id="KW-0808">Transferase</keyword>
<evidence type="ECO:0000256" key="3">
    <source>
        <dbReference type="ARBA" id="ARBA00012388"/>
    </source>
</evidence>
<feature type="region of interest" description="Disordered" evidence="11">
    <location>
        <begin position="299"/>
        <end position="345"/>
    </location>
</feature>
<evidence type="ECO:0000256" key="4">
    <source>
        <dbReference type="ARBA" id="ARBA00022664"/>
    </source>
</evidence>
<evidence type="ECO:0000256" key="10">
    <source>
        <dbReference type="SAM" id="Coils"/>
    </source>
</evidence>
<dbReference type="PANTHER" id="PTHR10682:SF10">
    <property type="entry name" value="POLYNUCLEOTIDE ADENYLYLTRANSFERASE"/>
    <property type="match status" value="1"/>
</dbReference>
<keyword evidence="6" id="KW-0547">Nucleotide-binding</keyword>
<feature type="signal peptide" evidence="12">
    <location>
        <begin position="1"/>
        <end position="21"/>
    </location>
</feature>
<evidence type="ECO:0000256" key="5">
    <source>
        <dbReference type="ARBA" id="ARBA00022679"/>
    </source>
</evidence>
<evidence type="ECO:0000256" key="12">
    <source>
        <dbReference type="SAM" id="SignalP"/>
    </source>
</evidence>